<dbReference type="Gene3D" id="3.30.750.200">
    <property type="match status" value="1"/>
</dbReference>
<protein>
    <submittedName>
        <fullName evidence="2">Radical S-adenosyl methionine domain-containing protein 1</fullName>
    </submittedName>
</protein>
<dbReference type="PANTHER" id="PTHR13932:SF5">
    <property type="entry name" value="RADICAL S-ADENOSYL METHIONINE DOMAIN-CONTAINING PROTEIN 1, MITOCHONDRIAL"/>
    <property type="match status" value="1"/>
</dbReference>
<dbReference type="InterPro" id="IPR007197">
    <property type="entry name" value="rSAM"/>
</dbReference>
<accession>A0A9P6RYR4</accession>
<gene>
    <name evidence="2" type="primary">RSAD1</name>
    <name evidence="2" type="ORF">BGZ99_004777</name>
</gene>
<comment type="caution">
    <text evidence="2">The sequence shown here is derived from an EMBL/GenBank/DDBJ whole genome shotgun (WGS) entry which is preliminary data.</text>
</comment>
<feature type="non-terminal residue" evidence="2">
    <location>
        <position position="224"/>
    </location>
</feature>
<dbReference type="AlphaFoldDB" id="A0A9P6RYR4"/>
<feature type="domain" description="Elp3/MiaA/NifB-like radical SAM core" evidence="1">
    <location>
        <begin position="2"/>
        <end position="142"/>
    </location>
</feature>
<evidence type="ECO:0000259" key="1">
    <source>
        <dbReference type="SMART" id="SM00729"/>
    </source>
</evidence>
<reference evidence="2" key="1">
    <citation type="journal article" date="2020" name="Fungal Divers.">
        <title>Resolving the Mortierellaceae phylogeny through synthesis of multi-gene phylogenetics and phylogenomics.</title>
        <authorList>
            <person name="Vandepol N."/>
            <person name="Liber J."/>
            <person name="Desiro A."/>
            <person name="Na H."/>
            <person name="Kennedy M."/>
            <person name="Barry K."/>
            <person name="Grigoriev I.V."/>
            <person name="Miller A.N."/>
            <person name="O'Donnell K."/>
            <person name="Stajich J.E."/>
            <person name="Bonito G."/>
        </authorList>
    </citation>
    <scope>NUCLEOTIDE SEQUENCE</scope>
    <source>
        <strain evidence="2">REB-010B</strain>
    </source>
</reference>
<keyword evidence="3" id="KW-1185">Reference proteome</keyword>
<dbReference type="SUPFAM" id="SSF102114">
    <property type="entry name" value="Radical SAM enzymes"/>
    <property type="match status" value="1"/>
</dbReference>
<dbReference type="GO" id="GO:0005739">
    <property type="term" value="C:mitochondrion"/>
    <property type="evidence" value="ECO:0007669"/>
    <property type="project" value="TreeGrafter"/>
</dbReference>
<dbReference type="SMART" id="SM00729">
    <property type="entry name" value="Elp3"/>
    <property type="match status" value="1"/>
</dbReference>
<evidence type="ECO:0000313" key="2">
    <source>
        <dbReference type="EMBL" id="KAG0330407.1"/>
    </source>
</evidence>
<dbReference type="Proteomes" id="UP000738325">
    <property type="component" value="Unassembled WGS sequence"/>
</dbReference>
<dbReference type="GO" id="GO:0006779">
    <property type="term" value="P:porphyrin-containing compound biosynthetic process"/>
    <property type="evidence" value="ECO:0007669"/>
    <property type="project" value="TreeGrafter"/>
</dbReference>
<dbReference type="EMBL" id="JAAAIP010000003">
    <property type="protein sequence ID" value="KAG0330407.1"/>
    <property type="molecule type" value="Genomic_DNA"/>
</dbReference>
<organism evidence="2 3">
    <name type="scientific">Dissophora globulifera</name>
    <dbReference type="NCBI Taxonomy" id="979702"/>
    <lineage>
        <taxon>Eukaryota</taxon>
        <taxon>Fungi</taxon>
        <taxon>Fungi incertae sedis</taxon>
        <taxon>Mucoromycota</taxon>
        <taxon>Mortierellomycotina</taxon>
        <taxon>Mortierellomycetes</taxon>
        <taxon>Mortierellales</taxon>
        <taxon>Mortierellaceae</taxon>
        <taxon>Dissophora</taxon>
    </lineage>
</organism>
<dbReference type="InterPro" id="IPR034505">
    <property type="entry name" value="Coproporphyrinogen-III_oxidase"/>
</dbReference>
<name>A0A9P6RYR4_9FUNG</name>
<dbReference type="OrthoDB" id="431409at2759"/>
<dbReference type="InterPro" id="IPR058240">
    <property type="entry name" value="rSAM_sf"/>
</dbReference>
<dbReference type="InterPro" id="IPR006638">
    <property type="entry name" value="Elp3/MiaA/NifB-like_rSAM"/>
</dbReference>
<proteinExistence type="predicted"/>
<dbReference type="PANTHER" id="PTHR13932">
    <property type="entry name" value="COPROPORPHYRINIGEN III OXIDASE"/>
    <property type="match status" value="1"/>
</dbReference>
<evidence type="ECO:0000313" key="3">
    <source>
        <dbReference type="Proteomes" id="UP000738325"/>
    </source>
</evidence>
<dbReference type="GO" id="GO:0003824">
    <property type="term" value="F:catalytic activity"/>
    <property type="evidence" value="ECO:0007669"/>
    <property type="project" value="InterPro"/>
</dbReference>
<dbReference type="GO" id="GO:0051539">
    <property type="term" value="F:4 iron, 4 sulfur cluster binding"/>
    <property type="evidence" value="ECO:0007669"/>
    <property type="project" value="TreeGrafter"/>
</dbReference>
<dbReference type="Pfam" id="PF04055">
    <property type="entry name" value="Radical_SAM"/>
    <property type="match status" value="1"/>
</dbReference>
<sequence>MFQSILSTLDRHCHISEDTEISMEGNPSSTTSVNVLQSLRDIGINRYSLGVQSFQERILRELGRDHTPSSALRSLLDARSVWPGRVSMDLIMGHAGQTLEDWEKELRFTMDVVDDHLSLYHLTVEPGTAQVDASQFFRRRHARVERTSNLIQGILPYFTVISLHKDVARGTVVLPDYDLTTDMYETMIKVTGEAGFEHYEVSNFARKQAYSKHNSGHWLGIDYL</sequence>